<organism evidence="1 2">
    <name type="scientific">Limosilactobacillus secaliphilus</name>
    <dbReference type="NCBI Taxonomy" id="396268"/>
    <lineage>
        <taxon>Bacteria</taxon>
        <taxon>Bacillati</taxon>
        <taxon>Bacillota</taxon>
        <taxon>Bacilli</taxon>
        <taxon>Lactobacillales</taxon>
        <taxon>Lactobacillaceae</taxon>
        <taxon>Limosilactobacillus</taxon>
    </lineage>
</organism>
<dbReference type="STRING" id="396268.IV45_GL000598"/>
<proteinExistence type="predicted"/>
<keyword evidence="2" id="KW-1185">Reference proteome</keyword>
<accession>A0A0R2I022</accession>
<gene>
    <name evidence="1" type="ORF">IV45_GL000598</name>
</gene>
<sequence length="68" mass="7481">MDTEFKSNKLQLKVTNPAAPRAFHRLFNNVCQAPTSGQVTAVVDMLQVLTADHVQNISLATSQQITLK</sequence>
<protein>
    <submittedName>
        <fullName evidence="1">Uncharacterized protein</fullName>
    </submittedName>
</protein>
<reference evidence="1 2" key="1">
    <citation type="journal article" date="2015" name="Genome Announc.">
        <title>Expanding the biotechnology potential of lactobacilli through comparative genomics of 213 strains and associated genera.</title>
        <authorList>
            <person name="Sun Z."/>
            <person name="Harris H.M."/>
            <person name="McCann A."/>
            <person name="Guo C."/>
            <person name="Argimon S."/>
            <person name="Zhang W."/>
            <person name="Yang X."/>
            <person name="Jeffery I.B."/>
            <person name="Cooney J.C."/>
            <person name="Kagawa T.F."/>
            <person name="Liu W."/>
            <person name="Song Y."/>
            <person name="Salvetti E."/>
            <person name="Wrobel A."/>
            <person name="Rasinkangas P."/>
            <person name="Parkhill J."/>
            <person name="Rea M.C."/>
            <person name="O'Sullivan O."/>
            <person name="Ritari J."/>
            <person name="Douillard F.P."/>
            <person name="Paul Ross R."/>
            <person name="Yang R."/>
            <person name="Briner A.E."/>
            <person name="Felis G.E."/>
            <person name="de Vos W.M."/>
            <person name="Barrangou R."/>
            <person name="Klaenhammer T.R."/>
            <person name="Caufield P.W."/>
            <person name="Cui Y."/>
            <person name="Zhang H."/>
            <person name="O'Toole P.W."/>
        </authorList>
    </citation>
    <scope>NUCLEOTIDE SEQUENCE [LARGE SCALE GENOMIC DNA]</scope>
    <source>
        <strain evidence="1 2">DSM 17896</strain>
    </source>
</reference>
<dbReference type="PATRIC" id="fig|396268.3.peg.606"/>
<evidence type="ECO:0000313" key="2">
    <source>
        <dbReference type="Proteomes" id="UP000050934"/>
    </source>
</evidence>
<evidence type="ECO:0000313" key="1">
    <source>
        <dbReference type="EMBL" id="KRN58155.1"/>
    </source>
</evidence>
<dbReference type="EMBL" id="JQBW01000010">
    <property type="protein sequence ID" value="KRN58155.1"/>
    <property type="molecule type" value="Genomic_DNA"/>
</dbReference>
<name>A0A0R2I022_9LACO</name>
<dbReference type="OrthoDB" id="2326959at2"/>
<dbReference type="RefSeq" id="WP_057741312.1">
    <property type="nucleotide sequence ID" value="NZ_JQBW01000010.1"/>
</dbReference>
<dbReference type="AlphaFoldDB" id="A0A0R2I022"/>
<comment type="caution">
    <text evidence="1">The sequence shown here is derived from an EMBL/GenBank/DDBJ whole genome shotgun (WGS) entry which is preliminary data.</text>
</comment>
<dbReference type="Proteomes" id="UP000050934">
    <property type="component" value="Unassembled WGS sequence"/>
</dbReference>